<keyword evidence="3 11" id="KW-0597">Phosphoprotein</keyword>
<feature type="modified residue" description="4-aspartylphosphate" evidence="11">
    <location>
        <position position="638"/>
    </location>
</feature>
<dbReference type="GO" id="GO:0000155">
    <property type="term" value="F:phosphorelay sensor kinase activity"/>
    <property type="evidence" value="ECO:0007669"/>
    <property type="project" value="InterPro"/>
</dbReference>
<dbReference type="NCBIfam" id="TIGR00229">
    <property type="entry name" value="sensory_box"/>
    <property type="match status" value="2"/>
</dbReference>
<evidence type="ECO:0000259" key="14">
    <source>
        <dbReference type="PROSITE" id="PS50110"/>
    </source>
</evidence>
<dbReference type="InterPro" id="IPR000700">
    <property type="entry name" value="PAS-assoc_C"/>
</dbReference>
<feature type="domain" description="PAS" evidence="15">
    <location>
        <begin position="195"/>
        <end position="246"/>
    </location>
</feature>
<keyword evidence="7" id="KW-0067">ATP-binding</keyword>
<dbReference type="CDD" id="cd17546">
    <property type="entry name" value="REC_hyHK_CKI1_RcsC-like"/>
    <property type="match status" value="1"/>
</dbReference>
<accession>A0A1S7LDE9</accession>
<dbReference type="SMART" id="SM00448">
    <property type="entry name" value="REC"/>
    <property type="match status" value="1"/>
</dbReference>
<dbReference type="InterPro" id="IPR036097">
    <property type="entry name" value="HisK_dim/P_sf"/>
</dbReference>
<dbReference type="PANTHER" id="PTHR45339">
    <property type="entry name" value="HYBRID SIGNAL TRANSDUCTION HISTIDINE KINASE J"/>
    <property type="match status" value="1"/>
</dbReference>
<dbReference type="InterPro" id="IPR004358">
    <property type="entry name" value="Sig_transdc_His_kin-like_C"/>
</dbReference>
<proteinExistence type="predicted"/>
<dbReference type="InterPro" id="IPR005467">
    <property type="entry name" value="His_kinase_dom"/>
</dbReference>
<dbReference type="CDD" id="cd00130">
    <property type="entry name" value="PAS"/>
    <property type="match status" value="2"/>
</dbReference>
<feature type="domain" description="Histidine kinase" evidence="13">
    <location>
        <begin position="340"/>
        <end position="557"/>
    </location>
</feature>
<reference evidence="17" key="1">
    <citation type="submission" date="2015-04" db="EMBL/GenBank/DDBJ databases">
        <authorList>
            <person name="Syromyatnikov M.Y."/>
            <person name="Popov V.N."/>
        </authorList>
    </citation>
    <scope>NUCLEOTIDE SEQUENCE</scope>
    <source>
        <strain evidence="17">MO-1</strain>
    </source>
</reference>
<dbReference type="FunFam" id="3.30.565.10:FF:000010">
    <property type="entry name" value="Sensor histidine kinase RcsC"/>
    <property type="match status" value="1"/>
</dbReference>
<dbReference type="GO" id="GO:0005524">
    <property type="term" value="F:ATP binding"/>
    <property type="evidence" value="ECO:0007669"/>
    <property type="project" value="UniProtKB-KW"/>
</dbReference>
<dbReference type="InterPro" id="IPR003661">
    <property type="entry name" value="HisK_dim/P_dom"/>
</dbReference>
<dbReference type="EC" id="2.7.13.3" evidence="2"/>
<dbReference type="Pfam" id="PF00989">
    <property type="entry name" value="PAS"/>
    <property type="match status" value="1"/>
</dbReference>
<keyword evidence="12" id="KW-0175">Coiled coil</keyword>
<evidence type="ECO:0000256" key="12">
    <source>
        <dbReference type="SAM" id="Coils"/>
    </source>
</evidence>
<keyword evidence="4 17" id="KW-0808">Transferase</keyword>
<dbReference type="Pfam" id="PF13426">
    <property type="entry name" value="PAS_9"/>
    <property type="match status" value="1"/>
</dbReference>
<dbReference type="Gene3D" id="3.40.50.2300">
    <property type="match status" value="1"/>
</dbReference>
<dbReference type="PANTHER" id="PTHR45339:SF1">
    <property type="entry name" value="HYBRID SIGNAL TRANSDUCTION HISTIDINE KINASE J"/>
    <property type="match status" value="1"/>
</dbReference>
<dbReference type="Gene3D" id="3.30.565.10">
    <property type="entry name" value="Histidine kinase-like ATPase, C-terminal domain"/>
    <property type="match status" value="1"/>
</dbReference>
<dbReference type="EMBL" id="LO017727">
    <property type="protein sequence ID" value="CRH04915.1"/>
    <property type="molecule type" value="Genomic_DNA"/>
</dbReference>
<feature type="domain" description="PAC" evidence="16">
    <location>
        <begin position="272"/>
        <end position="322"/>
    </location>
</feature>
<dbReference type="SUPFAM" id="SSF55785">
    <property type="entry name" value="PYP-like sensor domain (PAS domain)"/>
    <property type="match status" value="2"/>
</dbReference>
<dbReference type="SUPFAM" id="SSF47384">
    <property type="entry name" value="Homodimeric domain of signal transducing histidine kinase"/>
    <property type="match status" value="1"/>
</dbReference>
<dbReference type="InterPro" id="IPR013767">
    <property type="entry name" value="PAS_fold"/>
</dbReference>
<evidence type="ECO:0000256" key="8">
    <source>
        <dbReference type="ARBA" id="ARBA00023012"/>
    </source>
</evidence>
<dbReference type="Pfam" id="PF00512">
    <property type="entry name" value="HisKA"/>
    <property type="match status" value="1"/>
</dbReference>
<evidence type="ECO:0000259" key="16">
    <source>
        <dbReference type="PROSITE" id="PS50113"/>
    </source>
</evidence>
<dbReference type="Gene3D" id="1.10.287.130">
    <property type="match status" value="1"/>
</dbReference>
<dbReference type="CDD" id="cd16922">
    <property type="entry name" value="HATPase_EvgS-ArcB-TorS-like"/>
    <property type="match status" value="1"/>
</dbReference>
<comment type="catalytic activity">
    <reaction evidence="1">
        <text>ATP + protein L-histidine = ADP + protein N-phospho-L-histidine.</text>
        <dbReference type="EC" id="2.7.13.3"/>
    </reaction>
</comment>
<dbReference type="CDD" id="cd00082">
    <property type="entry name" value="HisKA"/>
    <property type="match status" value="1"/>
</dbReference>
<dbReference type="PROSITE" id="PS50113">
    <property type="entry name" value="PAC"/>
    <property type="match status" value="1"/>
</dbReference>
<evidence type="ECO:0000313" key="17">
    <source>
        <dbReference type="EMBL" id="CRH04915.1"/>
    </source>
</evidence>
<dbReference type="SUPFAM" id="SSF52172">
    <property type="entry name" value="CheY-like"/>
    <property type="match status" value="1"/>
</dbReference>
<keyword evidence="5" id="KW-0547">Nucleotide-binding</keyword>
<dbReference type="SMART" id="SM00388">
    <property type="entry name" value="HisKA"/>
    <property type="match status" value="1"/>
</dbReference>
<dbReference type="InterPro" id="IPR003594">
    <property type="entry name" value="HATPase_dom"/>
</dbReference>
<name>A0A1S7LDE9_MAGMO</name>
<feature type="domain" description="PAS" evidence="15">
    <location>
        <begin position="70"/>
        <end position="140"/>
    </location>
</feature>
<dbReference type="SMART" id="SM00091">
    <property type="entry name" value="PAS"/>
    <property type="match status" value="2"/>
</dbReference>
<evidence type="ECO:0000256" key="9">
    <source>
        <dbReference type="ARBA" id="ARBA00064003"/>
    </source>
</evidence>
<dbReference type="InterPro" id="IPR035965">
    <property type="entry name" value="PAS-like_dom_sf"/>
</dbReference>
<evidence type="ECO:0000256" key="11">
    <source>
        <dbReference type="PROSITE-ProRule" id="PRU00169"/>
    </source>
</evidence>
<dbReference type="PROSITE" id="PS50109">
    <property type="entry name" value="HIS_KIN"/>
    <property type="match status" value="1"/>
</dbReference>
<evidence type="ECO:0000259" key="15">
    <source>
        <dbReference type="PROSITE" id="PS50112"/>
    </source>
</evidence>
<dbReference type="Gene3D" id="3.30.450.20">
    <property type="entry name" value="PAS domain"/>
    <property type="match status" value="2"/>
</dbReference>
<dbReference type="InterPro" id="IPR000014">
    <property type="entry name" value="PAS"/>
</dbReference>
<feature type="domain" description="Response regulatory" evidence="14">
    <location>
        <begin position="589"/>
        <end position="708"/>
    </location>
</feature>
<evidence type="ECO:0000256" key="10">
    <source>
        <dbReference type="ARBA" id="ARBA00068150"/>
    </source>
</evidence>
<evidence type="ECO:0000256" key="5">
    <source>
        <dbReference type="ARBA" id="ARBA00022741"/>
    </source>
</evidence>
<keyword evidence="6 17" id="KW-0418">Kinase</keyword>
<dbReference type="AlphaFoldDB" id="A0A1S7LDE9"/>
<dbReference type="InterPro" id="IPR001789">
    <property type="entry name" value="Sig_transdc_resp-reg_receiver"/>
</dbReference>
<protein>
    <recommendedName>
        <fullName evidence="10">Sensory/regulatory protein RpfC</fullName>
        <ecNumber evidence="2">2.7.13.3</ecNumber>
    </recommendedName>
</protein>
<dbReference type="InterPro" id="IPR011006">
    <property type="entry name" value="CheY-like_superfamily"/>
</dbReference>
<gene>
    <name evidence="17" type="ORF">MAGMO_0711</name>
</gene>
<keyword evidence="8" id="KW-0902">Two-component regulatory system</keyword>
<dbReference type="InterPro" id="IPR036890">
    <property type="entry name" value="HATPase_C_sf"/>
</dbReference>
<comment type="subunit">
    <text evidence="9">At low DSF concentrations, interacts with RpfF.</text>
</comment>
<dbReference type="PROSITE" id="PS50112">
    <property type="entry name" value="PAS"/>
    <property type="match status" value="2"/>
</dbReference>
<dbReference type="PROSITE" id="PS50110">
    <property type="entry name" value="RESPONSE_REGULATORY"/>
    <property type="match status" value="1"/>
</dbReference>
<dbReference type="SMART" id="SM00387">
    <property type="entry name" value="HATPase_c"/>
    <property type="match status" value="1"/>
</dbReference>
<dbReference type="FunFam" id="1.10.287.130:FF:000002">
    <property type="entry name" value="Two-component osmosensing histidine kinase"/>
    <property type="match status" value="1"/>
</dbReference>
<evidence type="ECO:0000256" key="4">
    <source>
        <dbReference type="ARBA" id="ARBA00022679"/>
    </source>
</evidence>
<dbReference type="PRINTS" id="PR00344">
    <property type="entry name" value="BCTRLSENSOR"/>
</dbReference>
<evidence type="ECO:0000256" key="1">
    <source>
        <dbReference type="ARBA" id="ARBA00000085"/>
    </source>
</evidence>
<evidence type="ECO:0000256" key="3">
    <source>
        <dbReference type="ARBA" id="ARBA00022553"/>
    </source>
</evidence>
<evidence type="ECO:0000259" key="13">
    <source>
        <dbReference type="PROSITE" id="PS50109"/>
    </source>
</evidence>
<organism evidence="17">
    <name type="scientific">Magnetococcus massalia (strain MO-1)</name>
    <dbReference type="NCBI Taxonomy" id="451514"/>
    <lineage>
        <taxon>Bacteria</taxon>
        <taxon>Pseudomonadati</taxon>
        <taxon>Pseudomonadota</taxon>
        <taxon>Magnetococcia</taxon>
        <taxon>Magnetococcales</taxon>
        <taxon>Magnetococcaceae</taxon>
        <taxon>Magnetococcus</taxon>
    </lineage>
</organism>
<dbReference type="Pfam" id="PF00072">
    <property type="entry name" value="Response_reg"/>
    <property type="match status" value="1"/>
</dbReference>
<dbReference type="SUPFAM" id="SSF55874">
    <property type="entry name" value="ATPase domain of HSP90 chaperone/DNA topoisomerase II/histidine kinase"/>
    <property type="match status" value="1"/>
</dbReference>
<sequence length="713" mass="80380">MTICGKRRLSSHAKKQSKLVEKALDGLPSTTPPQSNGELKNLIHELQVHQVELEMQNLELRSTQQQLLESREKYRQLYDFAPTGYLSLAKENRIVNCNLATAQMLETEHKDVVDENFTSFIHPADQDIFYHHLRRVKQSDQRMTCEIRLKKEASFFYAQLNTTAEFSPDHGDALWQIVITDINARKQIEQQLIQSEELFRSISDLAADAIVATDERGTIKVWNRGATSIFGYQAEEIVDKNIRQLIPEFLLDQHFHSITCAQEAETCKRPAQTMELAAITQSGDHIPIEISLSRWVMDGTIWYSSIIRDITERKQMEDDLIKARNLAEEANQAKSLFLAHMSHEIRTPMNAILGMGEVLSETELTSYQQHYLAIMNHSGKTLLTLINTILDLSKIESGRLDLERASFDLPTLIKDSVELFRATAQKKDLALSYAFCKAAPTWVIGDAQRLGQVLINLLGNAIKFTERGKITLEVTQQDDGNMLFTITDTGIGIPLEKQESIFNPFCQAEDFITRRFGGSGLGLTITHHLIRSMSGSIWLESTPNQGSRFYFTLSLPAAKGEDSHHKSEKSRSKATKNQSILKLGDRELTVLLADDSDDNRELIKVFLKKAVPSLRFAEDGRQAVEKIKEAPVDLILMDIQMPGMDGYAATRAIRAWEREKSLHPTFIVALTAHALSGDAQKSLQAGCDLHLTKPIGKQQLLTMLKDYIANSTS</sequence>
<evidence type="ECO:0000256" key="7">
    <source>
        <dbReference type="ARBA" id="ARBA00022840"/>
    </source>
</evidence>
<feature type="coiled-coil region" evidence="12">
    <location>
        <begin position="39"/>
        <end position="73"/>
    </location>
</feature>
<evidence type="ECO:0000256" key="2">
    <source>
        <dbReference type="ARBA" id="ARBA00012438"/>
    </source>
</evidence>
<evidence type="ECO:0000256" key="6">
    <source>
        <dbReference type="ARBA" id="ARBA00022777"/>
    </source>
</evidence>
<dbReference type="Pfam" id="PF02518">
    <property type="entry name" value="HATPase_c"/>
    <property type="match status" value="1"/>
</dbReference>